<feature type="chain" id="PRO_5047218037" description="Cytochrome P460 domain-containing protein" evidence="1">
    <location>
        <begin position="28"/>
        <end position="156"/>
    </location>
</feature>
<dbReference type="RefSeq" id="WP_306839355.1">
    <property type="nucleotide sequence ID" value="NZ_JAUSRF010000022.1"/>
</dbReference>
<comment type="caution">
    <text evidence="3">The sequence shown here is derived from an EMBL/GenBank/DDBJ whole genome shotgun (WGS) entry which is preliminary data.</text>
</comment>
<keyword evidence="4" id="KW-1185">Reference proteome</keyword>
<evidence type="ECO:0000313" key="3">
    <source>
        <dbReference type="EMBL" id="MDP9840083.1"/>
    </source>
</evidence>
<dbReference type="InterPro" id="IPR038142">
    <property type="entry name" value="Cytochrome_P460_sp"/>
</dbReference>
<accession>A0ABT9Q034</accession>
<dbReference type="Gene3D" id="3.50.70.20">
    <property type="entry name" value="Cytochrome P460"/>
    <property type="match status" value="1"/>
</dbReference>
<protein>
    <recommendedName>
        <fullName evidence="2">Cytochrome P460 domain-containing protein</fullName>
    </recommendedName>
</protein>
<dbReference type="InterPro" id="IPR032033">
    <property type="entry name" value="Cytochrome_P460"/>
</dbReference>
<feature type="signal peptide" evidence="1">
    <location>
        <begin position="1"/>
        <end position="27"/>
    </location>
</feature>
<evidence type="ECO:0000313" key="4">
    <source>
        <dbReference type="Proteomes" id="UP001241472"/>
    </source>
</evidence>
<organism evidence="3 4">
    <name type="scientific">Neorhizobium huautlense</name>
    <dbReference type="NCBI Taxonomy" id="67774"/>
    <lineage>
        <taxon>Bacteria</taxon>
        <taxon>Pseudomonadati</taxon>
        <taxon>Pseudomonadota</taxon>
        <taxon>Alphaproteobacteria</taxon>
        <taxon>Hyphomicrobiales</taxon>
        <taxon>Rhizobiaceae</taxon>
        <taxon>Rhizobium/Agrobacterium group</taxon>
        <taxon>Neorhizobium</taxon>
    </lineage>
</organism>
<evidence type="ECO:0000259" key="2">
    <source>
        <dbReference type="Pfam" id="PF16694"/>
    </source>
</evidence>
<sequence length="156" mass="17336">MFASKFSLSIATAAVIAGGFAAWQAWAANDRVQFPEGYENGIHYATVNRGGIREEIFTSPEAVAAAKAGQPLPDGTIIMMEDHRSGGLHRYVVMEKRAGWGDAYPENFRAGDWEFREFAPDRTPNIREDGQRCMSCHQSQAGQDFVFTLDRMRSAN</sequence>
<dbReference type="EMBL" id="JAUSRF010000022">
    <property type="protein sequence ID" value="MDP9840083.1"/>
    <property type="molecule type" value="Genomic_DNA"/>
</dbReference>
<dbReference type="CDD" id="cd20716">
    <property type="entry name" value="cyt_P460_fam"/>
    <property type="match status" value="1"/>
</dbReference>
<gene>
    <name evidence="3" type="ORF">J2T09_004863</name>
</gene>
<keyword evidence="1" id="KW-0732">Signal</keyword>
<dbReference type="Proteomes" id="UP001241472">
    <property type="component" value="Unassembled WGS sequence"/>
</dbReference>
<reference evidence="3 4" key="1">
    <citation type="submission" date="2023-07" db="EMBL/GenBank/DDBJ databases">
        <title>Sorghum-associated microbial communities from plants grown in Nebraska, USA.</title>
        <authorList>
            <person name="Schachtman D."/>
        </authorList>
    </citation>
    <scope>NUCLEOTIDE SEQUENCE [LARGE SCALE GENOMIC DNA]</scope>
    <source>
        <strain evidence="3 4">DS1307</strain>
    </source>
</reference>
<dbReference type="Pfam" id="PF16694">
    <property type="entry name" value="Cytochrome_P460"/>
    <property type="match status" value="1"/>
</dbReference>
<evidence type="ECO:0000256" key="1">
    <source>
        <dbReference type="SAM" id="SignalP"/>
    </source>
</evidence>
<name>A0ABT9Q034_9HYPH</name>
<proteinExistence type="predicted"/>
<feature type="domain" description="Cytochrome P460" evidence="2">
    <location>
        <begin position="35"/>
        <end position="148"/>
    </location>
</feature>